<proteinExistence type="predicted"/>
<dbReference type="Proteomes" id="UP001590950">
    <property type="component" value="Unassembled WGS sequence"/>
</dbReference>
<dbReference type="EMBL" id="JBEFKJ010000013">
    <property type="protein sequence ID" value="KAL2042630.1"/>
    <property type="molecule type" value="Genomic_DNA"/>
</dbReference>
<organism evidence="1 2">
    <name type="scientific">Stereocaulon virgatum</name>
    <dbReference type="NCBI Taxonomy" id="373712"/>
    <lineage>
        <taxon>Eukaryota</taxon>
        <taxon>Fungi</taxon>
        <taxon>Dikarya</taxon>
        <taxon>Ascomycota</taxon>
        <taxon>Pezizomycotina</taxon>
        <taxon>Lecanoromycetes</taxon>
        <taxon>OSLEUM clade</taxon>
        <taxon>Lecanoromycetidae</taxon>
        <taxon>Lecanorales</taxon>
        <taxon>Lecanorineae</taxon>
        <taxon>Stereocaulaceae</taxon>
        <taxon>Stereocaulon</taxon>
    </lineage>
</organism>
<reference evidence="1 2" key="1">
    <citation type="submission" date="2024-09" db="EMBL/GenBank/DDBJ databases">
        <title>Rethinking Asexuality: The Enigmatic Case of Functional Sexual Genes in Lepraria (Stereocaulaceae).</title>
        <authorList>
            <person name="Doellman M."/>
            <person name="Sun Y."/>
            <person name="Barcenas-Pena A."/>
            <person name="Lumbsch H.T."/>
            <person name="Grewe F."/>
        </authorList>
    </citation>
    <scope>NUCLEOTIDE SEQUENCE [LARGE SCALE GENOMIC DNA]</scope>
    <source>
        <strain evidence="1 2">Mercado 3170</strain>
    </source>
</reference>
<name>A0ABR4ABZ1_9LECA</name>
<protein>
    <recommendedName>
        <fullName evidence="3">Tyr recombinase domain-containing protein</fullName>
    </recommendedName>
</protein>
<gene>
    <name evidence="1" type="ORF">N7G274_004389</name>
</gene>
<keyword evidence="2" id="KW-1185">Reference proteome</keyword>
<dbReference type="PANTHER" id="PTHR37535">
    <property type="entry name" value="FLUG DOMAIN PROTEIN"/>
    <property type="match status" value="1"/>
</dbReference>
<accession>A0ABR4ABZ1</accession>
<evidence type="ECO:0008006" key="3">
    <source>
        <dbReference type="Google" id="ProtNLM"/>
    </source>
</evidence>
<dbReference type="Pfam" id="PF11917">
    <property type="entry name" value="DUF3435"/>
    <property type="match status" value="1"/>
</dbReference>
<evidence type="ECO:0000313" key="1">
    <source>
        <dbReference type="EMBL" id="KAL2042630.1"/>
    </source>
</evidence>
<dbReference type="PANTHER" id="PTHR37535:SF2">
    <property type="entry name" value="FINGER DOMAIN PROTEIN, PUTATIVE (AFU_ORTHOLOGUE AFUA_6G09300)-RELATED"/>
    <property type="match status" value="1"/>
</dbReference>
<sequence length="606" mass="69392">MAPRQYGEALAHTIEHCPEYYQQLEDGLDVLELTQRVYKVGSENMLGLVKNFWYQYCEFTKKNPVRTLEGISINVLYAFFDWLLRERKDSLSAASSLQTYWNALCLVRKQETGCHQLDPLIKSQMHGVRQRLANAHNLRKDKKKKPVLHAEDEFELLKTLYTSTETTFPHERYRIQLALIMQLAGITGNRPSALLAVRYQHIKVTLLEDPDGGEQPRVLIEIMFNHTKGYLGEKDAYIFQFHITFAVISRCIAVANQRGRNEFGIPDVPNEPCLLLCPHITMLALLFADQAFAASSLTAPEQLFSLRIAPGQKQLLVPLKEEMAERPLFRRCKNAVRGVQISEEEALADTTLRRQMTALGSIAGMELPTGPYTFRRGNGQALDNSSEITDAQRNIILQHHSSSVFQKNYASRYMPDTQAAYRGLKPQTALMRAASGMSRTIDPRRPRRLNLAQQAEVDRHPEVKLLRRRLKLLLQTFQDQKRSIASAKGTPLYNHYRQVYHAHRSLRRRHEKALLTEVKERYKKEQPVIDIQHQLKGLPVTEQQNLQAAEYVFAERVQAIDALFYLRHIIYRRGVPTAGSSYQCVDRTLQEAGKPRLPAPQSGHSG</sequence>
<evidence type="ECO:0000313" key="2">
    <source>
        <dbReference type="Proteomes" id="UP001590950"/>
    </source>
</evidence>
<dbReference type="InterPro" id="IPR021842">
    <property type="entry name" value="DUF3435"/>
</dbReference>
<comment type="caution">
    <text evidence="1">The sequence shown here is derived from an EMBL/GenBank/DDBJ whole genome shotgun (WGS) entry which is preliminary data.</text>
</comment>